<dbReference type="Pfam" id="PF01636">
    <property type="entry name" value="APH"/>
    <property type="match status" value="1"/>
</dbReference>
<dbReference type="InterPro" id="IPR051678">
    <property type="entry name" value="AGP_Transferase"/>
</dbReference>
<dbReference type="OrthoDB" id="2831558at2759"/>
<dbReference type="InterPro" id="IPR011009">
    <property type="entry name" value="Kinase-like_dom_sf"/>
</dbReference>
<proteinExistence type="predicted"/>
<accession>A0A8E2AV07</accession>
<dbReference type="EMBL" id="KV722559">
    <property type="protein sequence ID" value="OCH85860.1"/>
    <property type="molecule type" value="Genomic_DNA"/>
</dbReference>
<keyword evidence="3" id="KW-1185">Reference proteome</keyword>
<evidence type="ECO:0000259" key="1">
    <source>
        <dbReference type="Pfam" id="PF01636"/>
    </source>
</evidence>
<dbReference type="PANTHER" id="PTHR21310">
    <property type="entry name" value="AMINOGLYCOSIDE PHOSPHOTRANSFERASE-RELATED-RELATED"/>
    <property type="match status" value="1"/>
</dbReference>
<dbReference type="PANTHER" id="PTHR21310:SF15">
    <property type="entry name" value="AMINOGLYCOSIDE PHOSPHOTRANSFERASE DOMAIN-CONTAINING PROTEIN"/>
    <property type="match status" value="1"/>
</dbReference>
<gene>
    <name evidence="2" type="ORF">OBBRIDRAFT_739125</name>
</gene>
<feature type="domain" description="Aminoglycoside phosphotransferase" evidence="1">
    <location>
        <begin position="12"/>
        <end position="60"/>
    </location>
</feature>
<name>A0A8E2AV07_9APHY</name>
<organism evidence="2 3">
    <name type="scientific">Obba rivulosa</name>
    <dbReference type="NCBI Taxonomy" id="1052685"/>
    <lineage>
        <taxon>Eukaryota</taxon>
        <taxon>Fungi</taxon>
        <taxon>Dikarya</taxon>
        <taxon>Basidiomycota</taxon>
        <taxon>Agaricomycotina</taxon>
        <taxon>Agaricomycetes</taxon>
        <taxon>Polyporales</taxon>
        <taxon>Gelatoporiaceae</taxon>
        <taxon>Obba</taxon>
    </lineage>
</organism>
<evidence type="ECO:0000313" key="3">
    <source>
        <dbReference type="Proteomes" id="UP000250043"/>
    </source>
</evidence>
<evidence type="ECO:0000313" key="2">
    <source>
        <dbReference type="EMBL" id="OCH85860.1"/>
    </source>
</evidence>
<sequence length="133" mass="15216">MVPAVTDDKWSRGPFNLSHADLAPPNILVEPSGPNAGTISAVVDWEMASTAPLWELICYPDWFEKEVPWCDRDEATARAFMGTYVDEMRRLGHSEELLGLIEQGGWRRRFTEIALQPWLAIDLMENWLKSNNR</sequence>
<dbReference type="AlphaFoldDB" id="A0A8E2AV07"/>
<protein>
    <recommendedName>
        <fullName evidence="1">Aminoglycoside phosphotransferase domain-containing protein</fullName>
    </recommendedName>
</protein>
<dbReference type="Proteomes" id="UP000250043">
    <property type="component" value="Unassembled WGS sequence"/>
</dbReference>
<dbReference type="InterPro" id="IPR002575">
    <property type="entry name" value="Aminoglycoside_PTrfase"/>
</dbReference>
<dbReference type="Gene3D" id="3.90.1200.10">
    <property type="match status" value="1"/>
</dbReference>
<dbReference type="SUPFAM" id="SSF56112">
    <property type="entry name" value="Protein kinase-like (PK-like)"/>
    <property type="match status" value="1"/>
</dbReference>
<reference evidence="2 3" key="1">
    <citation type="submission" date="2016-07" db="EMBL/GenBank/DDBJ databases">
        <title>Draft genome of the white-rot fungus Obba rivulosa 3A-2.</title>
        <authorList>
            <consortium name="DOE Joint Genome Institute"/>
            <person name="Miettinen O."/>
            <person name="Riley R."/>
            <person name="Acob R."/>
            <person name="Barry K."/>
            <person name="Cullen D."/>
            <person name="De Vries R."/>
            <person name="Hainaut M."/>
            <person name="Hatakka A."/>
            <person name="Henrissat B."/>
            <person name="Hilden K."/>
            <person name="Kuo R."/>
            <person name="Labutti K."/>
            <person name="Lipzen A."/>
            <person name="Makela M.R."/>
            <person name="Sandor L."/>
            <person name="Spatafora J.W."/>
            <person name="Grigoriev I.V."/>
            <person name="Hibbett D.S."/>
        </authorList>
    </citation>
    <scope>NUCLEOTIDE SEQUENCE [LARGE SCALE GENOMIC DNA]</scope>
    <source>
        <strain evidence="2 3">3A-2</strain>
    </source>
</reference>